<feature type="region of interest" description="Disordered" evidence="5">
    <location>
        <begin position="1"/>
        <end position="67"/>
    </location>
</feature>
<evidence type="ECO:0000313" key="8">
    <source>
        <dbReference type="RefSeq" id="XP_052128447.1"/>
    </source>
</evidence>
<dbReference type="AlphaFoldDB" id="A0A9C6X3G4"/>
<dbReference type="GeneID" id="113210859"/>
<name>A0A9C6X3G4_FRAOC</name>
<keyword evidence="2 4" id="KW-0863">Zinc-finger</keyword>
<dbReference type="Proteomes" id="UP000504606">
    <property type="component" value="Unplaced"/>
</dbReference>
<gene>
    <name evidence="8" type="primary">LOC113210859</name>
</gene>
<keyword evidence="7" id="KW-1185">Reference proteome</keyword>
<keyword evidence="3" id="KW-0862">Zinc</keyword>
<evidence type="ECO:0000256" key="3">
    <source>
        <dbReference type="ARBA" id="ARBA00022833"/>
    </source>
</evidence>
<keyword evidence="1" id="KW-0479">Metal-binding</keyword>
<evidence type="ECO:0000313" key="7">
    <source>
        <dbReference type="Proteomes" id="UP000504606"/>
    </source>
</evidence>
<dbReference type="SMART" id="SM00184">
    <property type="entry name" value="RING"/>
    <property type="match status" value="1"/>
</dbReference>
<evidence type="ECO:0000256" key="1">
    <source>
        <dbReference type="ARBA" id="ARBA00022723"/>
    </source>
</evidence>
<dbReference type="Pfam" id="PF13639">
    <property type="entry name" value="zf-RING_2"/>
    <property type="match status" value="1"/>
</dbReference>
<dbReference type="PANTHER" id="PTHR45969:SF69">
    <property type="entry name" value="FINGER DOMAIN PROTEIN, PUTATIVE (AFU_ORTHOLOGUE AFUA_3G12190)-RELATED"/>
    <property type="match status" value="1"/>
</dbReference>
<dbReference type="InterPro" id="IPR011016">
    <property type="entry name" value="Znf_RING-CH"/>
</dbReference>
<dbReference type="CDD" id="cd16448">
    <property type="entry name" value="RING-H2"/>
    <property type="match status" value="1"/>
</dbReference>
<dbReference type="InterPro" id="IPR013083">
    <property type="entry name" value="Znf_RING/FYVE/PHD"/>
</dbReference>
<reference evidence="8" key="1">
    <citation type="submission" date="2025-08" db="UniProtKB">
        <authorList>
            <consortium name="RefSeq"/>
        </authorList>
    </citation>
    <scope>IDENTIFICATION</scope>
    <source>
        <tissue evidence="8">Whole organism</tissue>
    </source>
</reference>
<feature type="compositionally biased region" description="Basic residues" evidence="5">
    <location>
        <begin position="51"/>
        <end position="66"/>
    </location>
</feature>
<dbReference type="Gene3D" id="3.30.40.10">
    <property type="entry name" value="Zinc/RING finger domain, C3HC4 (zinc finger)"/>
    <property type="match status" value="1"/>
</dbReference>
<evidence type="ECO:0000259" key="6">
    <source>
        <dbReference type="PROSITE" id="PS50089"/>
    </source>
</evidence>
<dbReference type="GO" id="GO:0016567">
    <property type="term" value="P:protein ubiquitination"/>
    <property type="evidence" value="ECO:0007669"/>
    <property type="project" value="TreeGrafter"/>
</dbReference>
<dbReference type="OrthoDB" id="8062037at2759"/>
<accession>A0A9C6X3G4</accession>
<dbReference type="RefSeq" id="XP_052128447.1">
    <property type="nucleotide sequence ID" value="XM_052272487.1"/>
</dbReference>
<dbReference type="PROSITE" id="PS50089">
    <property type="entry name" value="ZF_RING_2"/>
    <property type="match status" value="1"/>
</dbReference>
<organism evidence="7 8">
    <name type="scientific">Frankliniella occidentalis</name>
    <name type="common">Western flower thrips</name>
    <name type="synonym">Euthrips occidentalis</name>
    <dbReference type="NCBI Taxonomy" id="133901"/>
    <lineage>
        <taxon>Eukaryota</taxon>
        <taxon>Metazoa</taxon>
        <taxon>Ecdysozoa</taxon>
        <taxon>Arthropoda</taxon>
        <taxon>Hexapoda</taxon>
        <taxon>Insecta</taxon>
        <taxon>Pterygota</taxon>
        <taxon>Neoptera</taxon>
        <taxon>Paraneoptera</taxon>
        <taxon>Thysanoptera</taxon>
        <taxon>Terebrantia</taxon>
        <taxon>Thripoidea</taxon>
        <taxon>Thripidae</taxon>
        <taxon>Frankliniella</taxon>
    </lineage>
</organism>
<proteinExistence type="predicted"/>
<feature type="domain" description="RING-type" evidence="6">
    <location>
        <begin position="83"/>
        <end position="129"/>
    </location>
</feature>
<dbReference type="SUPFAM" id="SSF57850">
    <property type="entry name" value="RING/U-box"/>
    <property type="match status" value="1"/>
</dbReference>
<dbReference type="SMART" id="SM00744">
    <property type="entry name" value="RINGv"/>
    <property type="match status" value="1"/>
</dbReference>
<evidence type="ECO:0000256" key="5">
    <source>
        <dbReference type="SAM" id="MobiDB-lite"/>
    </source>
</evidence>
<evidence type="ECO:0000256" key="2">
    <source>
        <dbReference type="ARBA" id="ARBA00022771"/>
    </source>
</evidence>
<sequence>MTKTLNSSDEAAELRQSKSKRFKSKPLVPQNWKELPSTSSAGFGKENKPPVNKRRPGRPKGSKNKCTKVAPESCASETGGLSCHICREGQEGGAYCITDCGHLFHKKCLDRWIATSSQKYRTLKTCPYCGGNFQDSIPFFG</sequence>
<dbReference type="GO" id="GO:0061630">
    <property type="term" value="F:ubiquitin protein ligase activity"/>
    <property type="evidence" value="ECO:0007669"/>
    <property type="project" value="TreeGrafter"/>
</dbReference>
<dbReference type="InterPro" id="IPR001841">
    <property type="entry name" value="Znf_RING"/>
</dbReference>
<dbReference type="GO" id="GO:0008270">
    <property type="term" value="F:zinc ion binding"/>
    <property type="evidence" value="ECO:0007669"/>
    <property type="project" value="UniProtKB-KW"/>
</dbReference>
<evidence type="ECO:0000256" key="4">
    <source>
        <dbReference type="PROSITE-ProRule" id="PRU00175"/>
    </source>
</evidence>
<dbReference type="KEGG" id="foc:113210859"/>
<protein>
    <submittedName>
        <fullName evidence="8">E3 ubiquitin-protein ligase TTC3-like</fullName>
    </submittedName>
</protein>
<dbReference type="PANTHER" id="PTHR45969">
    <property type="entry name" value="RING ZINC FINGER PROTEIN-RELATED"/>
    <property type="match status" value="1"/>
</dbReference>